<protein>
    <submittedName>
        <fullName evidence="1">Uncharacterized protein</fullName>
    </submittedName>
</protein>
<reference evidence="1 2" key="1">
    <citation type="submission" date="2023-04" db="EMBL/GenBank/DDBJ databases">
        <title>Genome of Basidiobolus ranarum AG-B5.</title>
        <authorList>
            <person name="Stajich J.E."/>
            <person name="Carter-House D."/>
            <person name="Gryganskyi A."/>
        </authorList>
    </citation>
    <scope>NUCLEOTIDE SEQUENCE [LARGE SCALE GENOMIC DNA]</scope>
    <source>
        <strain evidence="1 2">AG-B5</strain>
    </source>
</reference>
<dbReference type="EMBL" id="JASJQH010007039">
    <property type="protein sequence ID" value="KAK9719633.1"/>
    <property type="molecule type" value="Genomic_DNA"/>
</dbReference>
<keyword evidence="2" id="KW-1185">Reference proteome</keyword>
<proteinExistence type="predicted"/>
<evidence type="ECO:0000313" key="2">
    <source>
        <dbReference type="Proteomes" id="UP001479436"/>
    </source>
</evidence>
<gene>
    <name evidence="1" type="ORF">K7432_004631</name>
</gene>
<evidence type="ECO:0000313" key="1">
    <source>
        <dbReference type="EMBL" id="KAK9719633.1"/>
    </source>
</evidence>
<accession>A0ABR2W4B1</accession>
<sequence length="177" mass="20768">MFNILFKISELDTKAKEMKTIECTRGIVFACVSQFNIDSENPSHSITMAECKHCSAKFHYQLPGECCPECENPPDRYFYQLTHQLSFIDDTAELHSPLIDEYAITKLIGYQPEEFATLNSHEKTMLKYSILFERFKIFFMMYKNEAKQTMEIRIVDCEKANLEEMLNLTYLVSEMYS</sequence>
<dbReference type="Proteomes" id="UP001479436">
    <property type="component" value="Unassembled WGS sequence"/>
</dbReference>
<comment type="caution">
    <text evidence="1">The sequence shown here is derived from an EMBL/GenBank/DDBJ whole genome shotgun (WGS) entry which is preliminary data.</text>
</comment>
<organism evidence="1 2">
    <name type="scientific">Basidiobolus ranarum</name>
    <dbReference type="NCBI Taxonomy" id="34480"/>
    <lineage>
        <taxon>Eukaryota</taxon>
        <taxon>Fungi</taxon>
        <taxon>Fungi incertae sedis</taxon>
        <taxon>Zoopagomycota</taxon>
        <taxon>Entomophthoromycotina</taxon>
        <taxon>Basidiobolomycetes</taxon>
        <taxon>Basidiobolales</taxon>
        <taxon>Basidiobolaceae</taxon>
        <taxon>Basidiobolus</taxon>
    </lineage>
</organism>
<name>A0ABR2W4B1_9FUNG</name>